<dbReference type="FunFam" id="1.10.220.10:FF:000002">
    <property type="entry name" value="Annexin"/>
    <property type="match status" value="2"/>
</dbReference>
<evidence type="ECO:0000256" key="5">
    <source>
        <dbReference type="ARBA" id="ARBA00023216"/>
    </source>
</evidence>
<dbReference type="GO" id="GO:0005886">
    <property type="term" value="C:plasma membrane"/>
    <property type="evidence" value="ECO:0007669"/>
    <property type="project" value="TreeGrafter"/>
</dbReference>
<evidence type="ECO:0000256" key="6">
    <source>
        <dbReference type="ARBA" id="ARBA00023302"/>
    </source>
</evidence>
<reference evidence="9" key="1">
    <citation type="journal article" date="2015" name="Proc. Natl. Acad. Sci. U.S.A.">
        <title>Genome sequencing of adzuki bean (Vigna angularis) provides insight into high starch and low fat accumulation and domestication.</title>
        <authorList>
            <person name="Yang K."/>
            <person name="Tian Z."/>
            <person name="Chen C."/>
            <person name="Luo L."/>
            <person name="Zhao B."/>
            <person name="Wang Z."/>
            <person name="Yu L."/>
            <person name="Li Y."/>
            <person name="Sun Y."/>
            <person name="Li W."/>
            <person name="Chen Y."/>
            <person name="Li Y."/>
            <person name="Zhang Y."/>
            <person name="Ai D."/>
            <person name="Zhao J."/>
            <person name="Shang C."/>
            <person name="Ma Y."/>
            <person name="Wu B."/>
            <person name="Wang M."/>
            <person name="Gao L."/>
            <person name="Sun D."/>
            <person name="Zhang P."/>
            <person name="Guo F."/>
            <person name="Wang W."/>
            <person name="Li Y."/>
            <person name="Wang J."/>
            <person name="Varshney R.K."/>
            <person name="Wang J."/>
            <person name="Ling H.Q."/>
            <person name="Wan P."/>
        </authorList>
    </citation>
    <scope>NUCLEOTIDE SEQUENCE</scope>
    <source>
        <strain evidence="9">cv. Jingnong 6</strain>
    </source>
</reference>
<dbReference type="PANTHER" id="PTHR10502">
    <property type="entry name" value="ANNEXIN"/>
    <property type="match status" value="1"/>
</dbReference>
<evidence type="ECO:0000256" key="2">
    <source>
        <dbReference type="ARBA" id="ARBA00022723"/>
    </source>
</evidence>
<accession>A0A0L9VHQ9</accession>
<keyword evidence="6 7" id="KW-0111">Calcium/phospholipid-binding</keyword>
<dbReference type="Gene3D" id="1.10.220.10">
    <property type="entry name" value="Annexin"/>
    <property type="match status" value="6"/>
</dbReference>
<name>A0A0L9VHQ9_PHAAN</name>
<evidence type="ECO:0000256" key="1">
    <source>
        <dbReference type="ARBA" id="ARBA00007831"/>
    </source>
</evidence>
<dbReference type="Proteomes" id="UP000053144">
    <property type="component" value="Chromosome 10"/>
</dbReference>
<dbReference type="PANTHER" id="PTHR10502:SF102">
    <property type="entry name" value="ANNEXIN B11"/>
    <property type="match status" value="1"/>
</dbReference>
<keyword evidence="5 7" id="KW-0041">Annexin</keyword>
<evidence type="ECO:0000256" key="4">
    <source>
        <dbReference type="ARBA" id="ARBA00022837"/>
    </source>
</evidence>
<dbReference type="GO" id="GO:0005509">
    <property type="term" value="F:calcium ion binding"/>
    <property type="evidence" value="ECO:0007669"/>
    <property type="project" value="InterPro"/>
</dbReference>
<dbReference type="GO" id="GO:0001786">
    <property type="term" value="F:phosphatidylserine binding"/>
    <property type="evidence" value="ECO:0007669"/>
    <property type="project" value="TreeGrafter"/>
</dbReference>
<dbReference type="OMA" id="FALMETP"/>
<evidence type="ECO:0000256" key="7">
    <source>
        <dbReference type="RuleBase" id="RU003540"/>
    </source>
</evidence>
<protein>
    <recommendedName>
        <fullName evidence="7">Annexin</fullName>
    </recommendedName>
</protein>
<dbReference type="SUPFAM" id="SSF47874">
    <property type="entry name" value="Annexin"/>
    <property type="match status" value="2"/>
</dbReference>
<keyword evidence="4 7" id="KW-0106">Calcium</keyword>
<dbReference type="FunFam" id="1.10.220.10:FF:000001">
    <property type="entry name" value="Annexin"/>
    <property type="match status" value="2"/>
</dbReference>
<dbReference type="InterPro" id="IPR001464">
    <property type="entry name" value="Annexin"/>
</dbReference>
<dbReference type="InterPro" id="IPR018502">
    <property type="entry name" value="Annexin_repeat"/>
</dbReference>
<dbReference type="AlphaFoldDB" id="A0A0L9VHQ9"/>
<dbReference type="GO" id="GO:0009651">
    <property type="term" value="P:response to salt stress"/>
    <property type="evidence" value="ECO:0007669"/>
    <property type="project" value="TreeGrafter"/>
</dbReference>
<dbReference type="GO" id="GO:0005544">
    <property type="term" value="F:calcium-dependent phospholipid binding"/>
    <property type="evidence" value="ECO:0007669"/>
    <property type="project" value="UniProtKB-KW"/>
</dbReference>
<dbReference type="SMART" id="SM00335">
    <property type="entry name" value="ANX"/>
    <property type="match status" value="6"/>
</dbReference>
<comment type="domain">
    <text evidence="7">A pair of annexin repeats may form one binding site for calcium and phospholipid.</text>
</comment>
<dbReference type="PROSITE" id="PS51897">
    <property type="entry name" value="ANNEXIN_2"/>
    <property type="match status" value="6"/>
</dbReference>
<keyword evidence="2" id="KW-0479">Metal-binding</keyword>
<dbReference type="PROSITE" id="PS00223">
    <property type="entry name" value="ANNEXIN_1"/>
    <property type="match status" value="1"/>
</dbReference>
<dbReference type="PRINTS" id="PR00196">
    <property type="entry name" value="ANNEXIN"/>
</dbReference>
<dbReference type="Pfam" id="PF00191">
    <property type="entry name" value="Annexin"/>
    <property type="match status" value="6"/>
</dbReference>
<evidence type="ECO:0000313" key="8">
    <source>
        <dbReference type="EMBL" id="KOM54513.1"/>
    </source>
</evidence>
<dbReference type="Gramene" id="KOM54513">
    <property type="protein sequence ID" value="KOM54513"/>
    <property type="gene ID" value="LR48_Vigan10g040500"/>
</dbReference>
<dbReference type="GO" id="GO:0009408">
    <property type="term" value="P:response to heat"/>
    <property type="evidence" value="ECO:0007669"/>
    <property type="project" value="TreeGrafter"/>
</dbReference>
<dbReference type="GO" id="GO:0005737">
    <property type="term" value="C:cytoplasm"/>
    <property type="evidence" value="ECO:0007669"/>
    <property type="project" value="TreeGrafter"/>
</dbReference>
<sequence length="487" mass="54527">MATLTVPPVPPSPRDDALQLYRAFKGLGCDTSAVINLLAHRDATQRAYIQQEYKTMYSEELSKRLASELSGKLESAVLMWLKDPAGRDASIIRKSLVEIRSLEGATEVICSRTPSQLQYLKQVYHSLFGVYLEHDIQANTSPGSDHQKLLLAYISTPRPEGPEVNREIAQKDAKVLYKAGEKKLGTDEKSFIHIFSERSAAHLAAVSAYYHDMYGHSLKKAIKNETSGLFELALLTIVQCAIHPGKYFAKVLHKAMKGLGTDDSTLIRVIVTRTEVDMQYIKAEYSKKHKKTLNDAVHSETSEHRNVGKKRMSKKVRDLLLAYISTPRPEGPEVNREIAQKDAKVLYKAGEKKLGTDEKSFIHIFSERSAAHLAAVSAYYHDMYGHSLKKAIKNETSGLFELALLTIVQCAIHPGKYFAKVLHKAMKGLGTDDSTLIRVIVTRTEVDMQYIKAEYSKKHKKTLNDAVHSETSGHYRAFLLSLLGPNI</sequence>
<gene>
    <name evidence="8" type="ORF">LR48_Vigan10g040500</name>
</gene>
<dbReference type="InterPro" id="IPR018252">
    <property type="entry name" value="Annexin_repeat_CS"/>
</dbReference>
<proteinExistence type="inferred from homology"/>
<dbReference type="GO" id="GO:0009414">
    <property type="term" value="P:response to water deprivation"/>
    <property type="evidence" value="ECO:0007669"/>
    <property type="project" value="TreeGrafter"/>
</dbReference>
<dbReference type="InterPro" id="IPR037104">
    <property type="entry name" value="Annexin_sf"/>
</dbReference>
<evidence type="ECO:0000313" key="9">
    <source>
        <dbReference type="Proteomes" id="UP000053144"/>
    </source>
</evidence>
<dbReference type="GO" id="GO:0009409">
    <property type="term" value="P:response to cold"/>
    <property type="evidence" value="ECO:0007669"/>
    <property type="project" value="TreeGrafter"/>
</dbReference>
<organism evidence="8 9">
    <name type="scientific">Phaseolus angularis</name>
    <name type="common">Azuki bean</name>
    <name type="synonym">Vigna angularis</name>
    <dbReference type="NCBI Taxonomy" id="3914"/>
    <lineage>
        <taxon>Eukaryota</taxon>
        <taxon>Viridiplantae</taxon>
        <taxon>Streptophyta</taxon>
        <taxon>Embryophyta</taxon>
        <taxon>Tracheophyta</taxon>
        <taxon>Spermatophyta</taxon>
        <taxon>Magnoliopsida</taxon>
        <taxon>eudicotyledons</taxon>
        <taxon>Gunneridae</taxon>
        <taxon>Pentapetalae</taxon>
        <taxon>rosids</taxon>
        <taxon>fabids</taxon>
        <taxon>Fabales</taxon>
        <taxon>Fabaceae</taxon>
        <taxon>Papilionoideae</taxon>
        <taxon>50 kb inversion clade</taxon>
        <taxon>NPAAA clade</taxon>
        <taxon>indigoferoid/millettioid clade</taxon>
        <taxon>Phaseoleae</taxon>
        <taxon>Vigna</taxon>
    </lineage>
</organism>
<comment type="similarity">
    <text evidence="1 7">Belongs to the annexin family.</text>
</comment>
<dbReference type="EMBL" id="CM003380">
    <property type="protein sequence ID" value="KOM54513.1"/>
    <property type="molecule type" value="Genomic_DNA"/>
</dbReference>
<dbReference type="FunFam" id="1.10.220.10:FF:000008">
    <property type="entry name" value="Annexin"/>
    <property type="match status" value="1"/>
</dbReference>
<evidence type="ECO:0000256" key="3">
    <source>
        <dbReference type="ARBA" id="ARBA00022737"/>
    </source>
</evidence>
<dbReference type="STRING" id="3914.A0A0L9VHQ9"/>
<keyword evidence="3 7" id="KW-0677">Repeat</keyword>